<dbReference type="KEGG" id="dol:Dole_1004"/>
<dbReference type="Proteomes" id="UP000008561">
    <property type="component" value="Chromosome"/>
</dbReference>
<evidence type="ECO:0000313" key="2">
    <source>
        <dbReference type="EMBL" id="ABW66814.1"/>
    </source>
</evidence>
<dbReference type="GO" id="GO:0006083">
    <property type="term" value="P:acetate metabolic process"/>
    <property type="evidence" value="ECO:0007669"/>
    <property type="project" value="InterPro"/>
</dbReference>
<protein>
    <recommendedName>
        <fullName evidence="1">Acetyl-CoA hydrolase/transferase C-terminal domain-containing protein</fullName>
    </recommendedName>
</protein>
<dbReference type="HOGENOM" id="CLU_442578_0_0_7"/>
<name>A8ZWK6_DESOH</name>
<dbReference type="AlphaFoldDB" id="A8ZWK6"/>
<dbReference type="GO" id="GO:0008775">
    <property type="term" value="F:acetate CoA-transferase activity"/>
    <property type="evidence" value="ECO:0007669"/>
    <property type="project" value="InterPro"/>
</dbReference>
<dbReference type="Gene3D" id="3.40.1080.20">
    <property type="entry name" value="Acetyl-CoA hydrolase/transferase C-terminal domain"/>
    <property type="match status" value="1"/>
</dbReference>
<dbReference type="STRING" id="96561.Dole_1004"/>
<evidence type="ECO:0000313" key="3">
    <source>
        <dbReference type="Proteomes" id="UP000008561"/>
    </source>
</evidence>
<gene>
    <name evidence="2" type="ordered locus">Dole_1004</name>
</gene>
<keyword evidence="3" id="KW-1185">Reference proteome</keyword>
<dbReference type="Pfam" id="PF13336">
    <property type="entry name" value="AcetylCoA_hyd_C"/>
    <property type="match status" value="1"/>
</dbReference>
<organism evidence="2 3">
    <name type="scientific">Desulfosudis oleivorans (strain DSM 6200 / JCM 39069 / Hxd3)</name>
    <name type="common">Desulfococcus oleovorans</name>
    <dbReference type="NCBI Taxonomy" id="96561"/>
    <lineage>
        <taxon>Bacteria</taxon>
        <taxon>Pseudomonadati</taxon>
        <taxon>Thermodesulfobacteriota</taxon>
        <taxon>Desulfobacteria</taxon>
        <taxon>Desulfobacterales</taxon>
        <taxon>Desulfosudaceae</taxon>
        <taxon>Desulfosudis</taxon>
    </lineage>
</organism>
<dbReference type="InterPro" id="IPR037171">
    <property type="entry name" value="NagB/RpiA_transferase-like"/>
</dbReference>
<dbReference type="InterPro" id="IPR026888">
    <property type="entry name" value="AcetylCoA_hyd_C"/>
</dbReference>
<feature type="domain" description="Acetyl-CoA hydrolase/transferase C-terminal" evidence="1">
    <location>
        <begin position="447"/>
        <end position="610"/>
    </location>
</feature>
<evidence type="ECO:0000259" key="1">
    <source>
        <dbReference type="Pfam" id="PF13336"/>
    </source>
</evidence>
<dbReference type="SUPFAM" id="SSF100950">
    <property type="entry name" value="NagB/RpiA/CoA transferase-like"/>
    <property type="match status" value="1"/>
</dbReference>
<dbReference type="Gene3D" id="3.30.750.70">
    <property type="entry name" value="4-hydroxybutyrate coenzyme like domains"/>
    <property type="match status" value="1"/>
</dbReference>
<proteinExistence type="predicted"/>
<reference evidence="2 3" key="1">
    <citation type="submission" date="2007-10" db="EMBL/GenBank/DDBJ databases">
        <title>Complete sequence of Desulfococcus oleovorans Hxd3.</title>
        <authorList>
            <consortium name="US DOE Joint Genome Institute"/>
            <person name="Copeland A."/>
            <person name="Lucas S."/>
            <person name="Lapidus A."/>
            <person name="Barry K."/>
            <person name="Glavina del Rio T."/>
            <person name="Dalin E."/>
            <person name="Tice H."/>
            <person name="Pitluck S."/>
            <person name="Kiss H."/>
            <person name="Brettin T."/>
            <person name="Bruce D."/>
            <person name="Detter J.C."/>
            <person name="Han C."/>
            <person name="Schmutz J."/>
            <person name="Larimer F."/>
            <person name="Land M."/>
            <person name="Hauser L."/>
            <person name="Kyrpides N."/>
            <person name="Kim E."/>
            <person name="Wawrik B."/>
            <person name="Richardson P."/>
        </authorList>
    </citation>
    <scope>NUCLEOTIDE SEQUENCE [LARGE SCALE GENOMIC DNA]</scope>
    <source>
        <strain evidence="3">DSM 6200 / JCM 39069 / Hxd3</strain>
    </source>
</reference>
<sequence>MNSRKTVFIEDMKACVDYTIATLGKKIVLAMPLALGKSHAFANEMYRRAKADPEMQLLMATALSLEKPTASSELERRMLEPIVDRIWKGVPDFEYMLDLRAGRMPANVTLKEFYFRAGSFNHVASAQQNHYSSNYTHVARDMMNEVLEDKSDWGFVFCQLAAKQVIDGKTWYSDSCNADLNLDLKRLLPMGRELGIQGLHIAQVNSNLPFMYGDAVSDETFFDVIVDNEAYDAPLFSVPKEPVIVAEHMIGLHVSTLIKDGGTLQVGIGSLGDAISNALLMRHHHPEDYRSVIADLEVMERYGALVDRVGGLDPFEKGLYGSTEMLVGVFLDLYDGGILKRKVYADPIIQRHINDGLLSETITPKAAACILEAEELNPVIGEKTFAGLQQCGFFKSHLRYENFGIWDNETWYAADLRDDDNRQAILDHCIGDRLTNGIICHGSFFIGANRFYAYLRRMSEEERKQFIMTGVAYVNQLYGDETIKRLQRKDGRFINAGMKVTLMGHVASDALENGTVISGVGGQYNFVSMAHALEDARSILMVRSTKDLAHGVDSNVVFNYGHTTIPRHLKDIVVTEYGIADLRGKVDSQVVKCLLNIADSRFQPELLEKAKKAGKVASDYQIPACYRNNYPEALAEKLATYKAKGFFKIFPAGTEFTDEEIVLGRALRGFKAKAAASRVGAAAGVVSSFFRPVPEQALPYLKRIGLDAPETFRDRLLQKVVLCALADDGAL</sequence>
<dbReference type="InterPro" id="IPR038460">
    <property type="entry name" value="AcetylCoA_hyd_C_sf"/>
</dbReference>
<dbReference type="InterPro" id="IPR046433">
    <property type="entry name" value="ActCoA_hydro"/>
</dbReference>
<dbReference type="EMBL" id="CP000859">
    <property type="protein sequence ID" value="ABW66814.1"/>
    <property type="molecule type" value="Genomic_DNA"/>
</dbReference>
<accession>A8ZWK6</accession>
<dbReference type="PANTHER" id="PTHR21432:SF20">
    <property type="entry name" value="ACETYL-COA HYDROLASE"/>
    <property type="match status" value="1"/>
</dbReference>
<dbReference type="eggNOG" id="COG0427">
    <property type="taxonomic scope" value="Bacteria"/>
</dbReference>
<dbReference type="PANTHER" id="PTHR21432">
    <property type="entry name" value="ACETYL-COA HYDROLASE-RELATED"/>
    <property type="match status" value="1"/>
</dbReference>